<dbReference type="Pfam" id="PF08238">
    <property type="entry name" value="Sel1"/>
    <property type="match status" value="2"/>
</dbReference>
<organism evidence="2 3">
    <name type="scientific">Thalassiosira oceanica</name>
    <name type="common">Marine diatom</name>
    <dbReference type="NCBI Taxonomy" id="159749"/>
    <lineage>
        <taxon>Eukaryota</taxon>
        <taxon>Sar</taxon>
        <taxon>Stramenopiles</taxon>
        <taxon>Ochrophyta</taxon>
        <taxon>Bacillariophyta</taxon>
        <taxon>Coscinodiscophyceae</taxon>
        <taxon>Thalassiosirophycidae</taxon>
        <taxon>Thalassiosirales</taxon>
        <taxon>Thalassiosiraceae</taxon>
        <taxon>Thalassiosira</taxon>
    </lineage>
</organism>
<dbReference type="InterPro" id="IPR006597">
    <property type="entry name" value="Sel1-like"/>
</dbReference>
<dbReference type="SUPFAM" id="SSF81901">
    <property type="entry name" value="HCP-like"/>
    <property type="match status" value="1"/>
</dbReference>
<dbReference type="Gene3D" id="1.25.40.10">
    <property type="entry name" value="Tetratricopeptide repeat domain"/>
    <property type="match status" value="1"/>
</dbReference>
<dbReference type="SMART" id="SM00671">
    <property type="entry name" value="SEL1"/>
    <property type="match status" value="2"/>
</dbReference>
<proteinExistence type="inferred from homology"/>
<dbReference type="EMBL" id="AGNL01015678">
    <property type="protein sequence ID" value="EJK65557.1"/>
    <property type="molecule type" value="Genomic_DNA"/>
</dbReference>
<dbReference type="PANTHER" id="PTHR11102">
    <property type="entry name" value="SEL-1-LIKE PROTEIN"/>
    <property type="match status" value="1"/>
</dbReference>
<accession>K0T580</accession>
<sequence>MYPRAIEFLTEAAELGSLSAHCNLGARYYTGDGVEEDKPRGIRHWQQAAMKGDVLSRHFLGYDEFQNKGNCKLAVQHWMISAKMGNEDSLNDIKHMFMKGEATKAQYAEALRGYGDAAEEMKSHQREEATRLGL</sequence>
<dbReference type="Proteomes" id="UP000266841">
    <property type="component" value="Unassembled WGS sequence"/>
</dbReference>
<protein>
    <submittedName>
        <fullName evidence="2">Uncharacterized protein</fullName>
    </submittedName>
</protein>
<dbReference type="InterPro" id="IPR050767">
    <property type="entry name" value="Sel1_AlgK"/>
</dbReference>
<gene>
    <name evidence="2" type="ORF">THAOC_13565</name>
</gene>
<dbReference type="OrthoDB" id="2384430at2759"/>
<keyword evidence="3" id="KW-1185">Reference proteome</keyword>
<dbReference type="PANTHER" id="PTHR11102:SF160">
    <property type="entry name" value="ERAD-ASSOCIATED E3 UBIQUITIN-PROTEIN LIGASE COMPONENT HRD3"/>
    <property type="match status" value="1"/>
</dbReference>
<evidence type="ECO:0000313" key="3">
    <source>
        <dbReference type="Proteomes" id="UP000266841"/>
    </source>
</evidence>
<reference evidence="2 3" key="1">
    <citation type="journal article" date="2012" name="Genome Biol.">
        <title>Genome and low-iron response of an oceanic diatom adapted to chronic iron limitation.</title>
        <authorList>
            <person name="Lommer M."/>
            <person name="Specht M."/>
            <person name="Roy A.S."/>
            <person name="Kraemer L."/>
            <person name="Andreson R."/>
            <person name="Gutowska M.A."/>
            <person name="Wolf J."/>
            <person name="Bergner S.V."/>
            <person name="Schilhabel M.B."/>
            <person name="Klostermeier U.C."/>
            <person name="Beiko R.G."/>
            <person name="Rosenstiel P."/>
            <person name="Hippler M."/>
            <person name="Laroche J."/>
        </authorList>
    </citation>
    <scope>NUCLEOTIDE SEQUENCE [LARGE SCALE GENOMIC DNA]</scope>
    <source>
        <strain evidence="2 3">CCMP1005</strain>
    </source>
</reference>
<comment type="similarity">
    <text evidence="1">Belongs to the sel-1 family.</text>
</comment>
<name>K0T580_THAOC</name>
<dbReference type="InterPro" id="IPR011990">
    <property type="entry name" value="TPR-like_helical_dom_sf"/>
</dbReference>
<evidence type="ECO:0000256" key="1">
    <source>
        <dbReference type="ARBA" id="ARBA00038101"/>
    </source>
</evidence>
<evidence type="ECO:0000313" key="2">
    <source>
        <dbReference type="EMBL" id="EJK65557.1"/>
    </source>
</evidence>
<comment type="caution">
    <text evidence="2">The sequence shown here is derived from an EMBL/GenBank/DDBJ whole genome shotgun (WGS) entry which is preliminary data.</text>
</comment>
<dbReference type="AlphaFoldDB" id="K0T580"/>